<dbReference type="RefSeq" id="WP_202345684.1">
    <property type="nucleotide sequence ID" value="NZ_BAAAPI010000005.1"/>
</dbReference>
<evidence type="ECO:0000256" key="2">
    <source>
        <dbReference type="ARBA" id="ARBA00023125"/>
    </source>
</evidence>
<dbReference type="SUPFAM" id="SSF48008">
    <property type="entry name" value="GntR ligand-binding domain-like"/>
    <property type="match status" value="1"/>
</dbReference>
<comment type="caution">
    <text evidence="5">The sequence shown here is derived from an EMBL/GenBank/DDBJ whole genome shotgun (WGS) entry which is preliminary data.</text>
</comment>
<organism evidence="5 6">
    <name type="scientific">Leucobacter chromiireducens subsp. solipictus</name>
    <dbReference type="NCBI Taxonomy" id="398235"/>
    <lineage>
        <taxon>Bacteria</taxon>
        <taxon>Bacillati</taxon>
        <taxon>Actinomycetota</taxon>
        <taxon>Actinomycetes</taxon>
        <taxon>Micrococcales</taxon>
        <taxon>Microbacteriaceae</taxon>
        <taxon>Leucobacter</taxon>
    </lineage>
</organism>
<evidence type="ECO:0000259" key="4">
    <source>
        <dbReference type="PROSITE" id="PS50949"/>
    </source>
</evidence>
<proteinExistence type="predicted"/>
<keyword evidence="2" id="KW-0238">DNA-binding</keyword>
<dbReference type="InterPro" id="IPR036390">
    <property type="entry name" value="WH_DNA-bd_sf"/>
</dbReference>
<evidence type="ECO:0000313" key="5">
    <source>
        <dbReference type="EMBL" id="MBL3680406.1"/>
    </source>
</evidence>
<dbReference type="Pfam" id="PF00392">
    <property type="entry name" value="GntR"/>
    <property type="match status" value="1"/>
</dbReference>
<reference evidence="5 6" key="1">
    <citation type="submission" date="2018-09" db="EMBL/GenBank/DDBJ databases">
        <title>Comparative genomics of Leucobacter spp.</title>
        <authorList>
            <person name="Reis A.C."/>
            <person name="Kolvenbach B.A."/>
            <person name="Corvini P.F.X."/>
            <person name="Nunes O.C."/>
        </authorList>
    </citation>
    <scope>NUCLEOTIDE SEQUENCE [LARGE SCALE GENOMIC DNA]</scope>
    <source>
        <strain evidence="5 6">TAN 31504</strain>
    </source>
</reference>
<protein>
    <submittedName>
        <fullName evidence="5">GntR family transcriptional regulator</fullName>
    </submittedName>
</protein>
<feature type="domain" description="HTH gntR-type" evidence="4">
    <location>
        <begin position="11"/>
        <end position="78"/>
    </location>
</feature>
<gene>
    <name evidence="5" type="ORF">D3230_14070</name>
</gene>
<evidence type="ECO:0000256" key="1">
    <source>
        <dbReference type="ARBA" id="ARBA00023015"/>
    </source>
</evidence>
<evidence type="ECO:0000256" key="3">
    <source>
        <dbReference type="ARBA" id="ARBA00023163"/>
    </source>
</evidence>
<dbReference type="InterPro" id="IPR000524">
    <property type="entry name" value="Tscrpt_reg_HTH_GntR"/>
</dbReference>
<dbReference type="PANTHER" id="PTHR43537">
    <property type="entry name" value="TRANSCRIPTIONAL REGULATOR, GNTR FAMILY"/>
    <property type="match status" value="1"/>
</dbReference>
<evidence type="ECO:0000313" key="6">
    <source>
        <dbReference type="Proteomes" id="UP001645859"/>
    </source>
</evidence>
<keyword evidence="6" id="KW-1185">Reference proteome</keyword>
<dbReference type="SUPFAM" id="SSF46785">
    <property type="entry name" value="Winged helix' DNA-binding domain"/>
    <property type="match status" value="1"/>
</dbReference>
<dbReference type="SMART" id="SM00895">
    <property type="entry name" value="FCD"/>
    <property type="match status" value="1"/>
</dbReference>
<keyword evidence="3" id="KW-0804">Transcription</keyword>
<dbReference type="InterPro" id="IPR008920">
    <property type="entry name" value="TF_FadR/GntR_C"/>
</dbReference>
<dbReference type="Proteomes" id="UP001645859">
    <property type="component" value="Unassembled WGS sequence"/>
</dbReference>
<dbReference type="PANTHER" id="PTHR43537:SF24">
    <property type="entry name" value="GLUCONATE OPERON TRANSCRIPTIONAL REPRESSOR"/>
    <property type="match status" value="1"/>
</dbReference>
<dbReference type="InterPro" id="IPR011711">
    <property type="entry name" value="GntR_C"/>
</dbReference>
<dbReference type="InterPro" id="IPR036388">
    <property type="entry name" value="WH-like_DNA-bd_sf"/>
</dbReference>
<dbReference type="Gene3D" id="1.10.10.10">
    <property type="entry name" value="Winged helix-like DNA-binding domain superfamily/Winged helix DNA-binding domain"/>
    <property type="match status" value="1"/>
</dbReference>
<accession>A0ABS1SJ45</accession>
<dbReference type="PRINTS" id="PR00035">
    <property type="entry name" value="HTHGNTR"/>
</dbReference>
<dbReference type="PROSITE" id="PS50949">
    <property type="entry name" value="HTH_GNTR"/>
    <property type="match status" value="1"/>
</dbReference>
<sequence>MSGTMGTRHAAPLREQVATAIRTEIIDGALAPGERLYEKDLCDRYTVSRTVVREALRQLESEALVTVKPGHGPMVTVLTPADIEALYEVRQELEGLAAELFARRATPEQARAMLELVANMEQSYLHGTLETRGDSKDAFYGLLLSGAGNPVLSAQLAGIHARIGIFRQISFVDLDRVQISYPEIVAIAEAAARDRDAAAARALAVSHIAHASQLAILEYTKRFSGAGPASDATTGVSAEA</sequence>
<dbReference type="CDD" id="cd07377">
    <property type="entry name" value="WHTH_GntR"/>
    <property type="match status" value="1"/>
</dbReference>
<dbReference type="Gene3D" id="1.20.120.530">
    <property type="entry name" value="GntR ligand-binding domain-like"/>
    <property type="match status" value="1"/>
</dbReference>
<keyword evidence="1" id="KW-0805">Transcription regulation</keyword>
<name>A0ABS1SJ45_9MICO</name>
<dbReference type="Pfam" id="PF07729">
    <property type="entry name" value="FCD"/>
    <property type="match status" value="1"/>
</dbReference>
<dbReference type="SMART" id="SM00345">
    <property type="entry name" value="HTH_GNTR"/>
    <property type="match status" value="1"/>
</dbReference>
<dbReference type="EMBL" id="QYAC01000008">
    <property type="protein sequence ID" value="MBL3680406.1"/>
    <property type="molecule type" value="Genomic_DNA"/>
</dbReference>